<feature type="domain" description="BZIP" evidence="8">
    <location>
        <begin position="318"/>
        <end position="381"/>
    </location>
</feature>
<dbReference type="EMBL" id="CAJHNH020002794">
    <property type="protein sequence ID" value="CAG5127795.1"/>
    <property type="molecule type" value="Genomic_DNA"/>
</dbReference>
<dbReference type="GO" id="GO:0000978">
    <property type="term" value="F:RNA polymerase II cis-regulatory region sequence-specific DNA binding"/>
    <property type="evidence" value="ECO:0007669"/>
    <property type="project" value="TreeGrafter"/>
</dbReference>
<dbReference type="OrthoDB" id="6022300at2759"/>
<comment type="subcellular location">
    <subcellularLocation>
        <location evidence="1">Nucleus</location>
    </subcellularLocation>
</comment>
<feature type="compositionally biased region" description="Polar residues" evidence="7">
    <location>
        <begin position="288"/>
        <end position="302"/>
    </location>
</feature>
<dbReference type="GO" id="GO:0005634">
    <property type="term" value="C:nucleus"/>
    <property type="evidence" value="ECO:0007669"/>
    <property type="project" value="UniProtKB-SubCell"/>
</dbReference>
<feature type="region of interest" description="Disordered" evidence="7">
    <location>
        <begin position="250"/>
        <end position="341"/>
    </location>
</feature>
<dbReference type="Gene3D" id="1.20.5.170">
    <property type="match status" value="1"/>
</dbReference>
<dbReference type="Pfam" id="PF07716">
    <property type="entry name" value="bZIP_2"/>
    <property type="match status" value="1"/>
</dbReference>
<protein>
    <recommendedName>
        <fullName evidence="8">BZIP domain-containing protein</fullName>
    </recommendedName>
</protein>
<dbReference type="AlphaFoldDB" id="A0A8S3ZJ34"/>
<dbReference type="InterPro" id="IPR040223">
    <property type="entry name" value="PAR_bZIP"/>
</dbReference>
<reference evidence="9" key="1">
    <citation type="submission" date="2021-04" db="EMBL/GenBank/DDBJ databases">
        <authorList>
            <consortium name="Molecular Ecology Group"/>
        </authorList>
    </citation>
    <scope>NUCLEOTIDE SEQUENCE</scope>
</reference>
<dbReference type="PANTHER" id="PTHR11988">
    <property type="entry name" value="THYROTROPH EMBRYONIC FACTOR RELATED"/>
    <property type="match status" value="1"/>
</dbReference>
<proteinExistence type="inferred from homology"/>
<evidence type="ECO:0000256" key="4">
    <source>
        <dbReference type="ARBA" id="ARBA00023125"/>
    </source>
</evidence>
<keyword evidence="10" id="KW-1185">Reference proteome</keyword>
<dbReference type="CDD" id="cd14695">
    <property type="entry name" value="bZIP_HLF"/>
    <property type="match status" value="1"/>
</dbReference>
<dbReference type="FunFam" id="1.20.5.170:FF:000007">
    <property type="entry name" value="hepatic leukemia factor isoform X2"/>
    <property type="match status" value="1"/>
</dbReference>
<dbReference type="Proteomes" id="UP000678393">
    <property type="component" value="Unassembled WGS sequence"/>
</dbReference>
<dbReference type="PROSITE" id="PS50217">
    <property type="entry name" value="BZIP"/>
    <property type="match status" value="1"/>
</dbReference>
<dbReference type="InterPro" id="IPR004827">
    <property type="entry name" value="bZIP"/>
</dbReference>
<feature type="compositionally biased region" description="Polar residues" evidence="7">
    <location>
        <begin position="74"/>
        <end position="100"/>
    </location>
</feature>
<evidence type="ECO:0000313" key="10">
    <source>
        <dbReference type="Proteomes" id="UP000678393"/>
    </source>
</evidence>
<evidence type="ECO:0000256" key="5">
    <source>
        <dbReference type="ARBA" id="ARBA00023163"/>
    </source>
</evidence>
<keyword evidence="3" id="KW-0805">Transcription regulation</keyword>
<comment type="similarity">
    <text evidence="2">Belongs to the bZIP family. PAR subfamily.</text>
</comment>
<evidence type="ECO:0000313" key="9">
    <source>
        <dbReference type="EMBL" id="CAG5127795.1"/>
    </source>
</evidence>
<keyword evidence="4" id="KW-0238">DNA-binding</keyword>
<evidence type="ECO:0000256" key="1">
    <source>
        <dbReference type="ARBA" id="ARBA00004123"/>
    </source>
</evidence>
<dbReference type="PANTHER" id="PTHR11988:SF27">
    <property type="entry name" value="GH27708P"/>
    <property type="match status" value="1"/>
</dbReference>
<keyword evidence="6" id="KW-0539">Nucleus</keyword>
<accession>A0A8S3ZJ34</accession>
<feature type="region of interest" description="Disordered" evidence="7">
    <location>
        <begin position="74"/>
        <end position="119"/>
    </location>
</feature>
<organism evidence="9 10">
    <name type="scientific">Candidula unifasciata</name>
    <dbReference type="NCBI Taxonomy" id="100452"/>
    <lineage>
        <taxon>Eukaryota</taxon>
        <taxon>Metazoa</taxon>
        <taxon>Spiralia</taxon>
        <taxon>Lophotrochozoa</taxon>
        <taxon>Mollusca</taxon>
        <taxon>Gastropoda</taxon>
        <taxon>Heterobranchia</taxon>
        <taxon>Euthyneura</taxon>
        <taxon>Panpulmonata</taxon>
        <taxon>Eupulmonata</taxon>
        <taxon>Stylommatophora</taxon>
        <taxon>Helicina</taxon>
        <taxon>Helicoidea</taxon>
        <taxon>Geomitridae</taxon>
        <taxon>Candidula</taxon>
    </lineage>
</organism>
<evidence type="ECO:0000256" key="7">
    <source>
        <dbReference type="SAM" id="MobiDB-lite"/>
    </source>
</evidence>
<feature type="compositionally biased region" description="Polar residues" evidence="7">
    <location>
        <begin position="41"/>
        <end position="55"/>
    </location>
</feature>
<sequence>MGAGVGGAVDTVISNVLIKVNGFKEAATSEPENKLEDHSTENQMTQFSKCSSPAMYSSQDSPLDFSVKRRTSFSGSLTDDSHTSSSPGHSTDCSLRSPSSDPIPVDDIGSISRWRTPSSEDQISFEQAKALASPVPLPGFLGNFGLFPGTLINPVTHESEMNTFSQINGAVLNDKFPRKNGSLLKQYQNEALQMPLGFLGFGRPASATVENGINMSSLMGVNSKSILHMYQQQLELAKTAELSARFSKQSSVSSPSSSSSSVTSGNSPSPNLGLSSSPSVTFHARNSPVLTDTGLTSRTSLPANPRKRASSLPEDQKDEAYWERRRKNNDAAKRSRDARRAKEEEIAIRATFLEQENLKLREEVALLRTETHRLRHMLYSS</sequence>
<feature type="compositionally biased region" description="Basic and acidic residues" evidence="7">
    <location>
        <begin position="31"/>
        <end position="40"/>
    </location>
</feature>
<name>A0A8S3ZJ34_9EUPU</name>
<evidence type="ECO:0000256" key="6">
    <source>
        <dbReference type="ARBA" id="ARBA00023242"/>
    </source>
</evidence>
<evidence type="ECO:0000256" key="3">
    <source>
        <dbReference type="ARBA" id="ARBA00023015"/>
    </source>
</evidence>
<feature type="region of interest" description="Disordered" evidence="7">
    <location>
        <begin position="25"/>
        <end position="55"/>
    </location>
</feature>
<keyword evidence="5" id="KW-0804">Transcription</keyword>
<dbReference type="InterPro" id="IPR046347">
    <property type="entry name" value="bZIP_sf"/>
</dbReference>
<gene>
    <name evidence="9" type="ORF">CUNI_LOCUS13353</name>
</gene>
<dbReference type="GO" id="GO:0000981">
    <property type="term" value="F:DNA-binding transcription factor activity, RNA polymerase II-specific"/>
    <property type="evidence" value="ECO:0007669"/>
    <property type="project" value="TreeGrafter"/>
</dbReference>
<dbReference type="SUPFAM" id="SSF57959">
    <property type="entry name" value="Leucine zipper domain"/>
    <property type="match status" value="1"/>
</dbReference>
<evidence type="ECO:0000256" key="2">
    <source>
        <dbReference type="ARBA" id="ARBA00009208"/>
    </source>
</evidence>
<feature type="compositionally biased region" description="Basic and acidic residues" evidence="7">
    <location>
        <begin position="314"/>
        <end position="341"/>
    </location>
</feature>
<feature type="compositionally biased region" description="Low complexity" evidence="7">
    <location>
        <begin position="250"/>
        <end position="279"/>
    </location>
</feature>
<evidence type="ECO:0000259" key="8">
    <source>
        <dbReference type="PROSITE" id="PS50217"/>
    </source>
</evidence>
<dbReference type="SMART" id="SM00338">
    <property type="entry name" value="BRLZ"/>
    <property type="match status" value="1"/>
</dbReference>
<comment type="caution">
    <text evidence="9">The sequence shown here is derived from an EMBL/GenBank/DDBJ whole genome shotgun (WGS) entry which is preliminary data.</text>
</comment>